<proteinExistence type="inferred from homology"/>
<comment type="caution">
    <text evidence="4">The sequence shown here is derived from an EMBL/GenBank/DDBJ whole genome shotgun (WGS) entry which is preliminary data.</text>
</comment>
<dbReference type="PANTHER" id="PTHR31623">
    <property type="entry name" value="F21J9.9"/>
    <property type="match status" value="1"/>
</dbReference>
<name>A0A218WW25_PUNGR</name>
<dbReference type="GO" id="GO:0016746">
    <property type="term" value="F:acyltransferase activity"/>
    <property type="evidence" value="ECO:0007669"/>
    <property type="project" value="UniProtKB-KW"/>
</dbReference>
<dbReference type="OrthoDB" id="671439at2759"/>
<evidence type="ECO:0000256" key="3">
    <source>
        <dbReference type="ARBA" id="ARBA00023315"/>
    </source>
</evidence>
<evidence type="ECO:0000313" key="5">
    <source>
        <dbReference type="EMBL" id="PKI77042.1"/>
    </source>
</evidence>
<evidence type="ECO:0000313" key="7">
    <source>
        <dbReference type="Proteomes" id="UP000233551"/>
    </source>
</evidence>
<reference evidence="6" key="1">
    <citation type="journal article" date="2017" name="Plant J.">
        <title>The pomegranate (Punica granatum L.) genome and the genomics of punicalagin biosynthesis.</title>
        <authorList>
            <person name="Qin G."/>
            <person name="Xu C."/>
            <person name="Ming R."/>
            <person name="Tang H."/>
            <person name="Guyot R."/>
            <person name="Kramer E.M."/>
            <person name="Hu Y."/>
            <person name="Yi X."/>
            <person name="Qi Y."/>
            <person name="Xu X."/>
            <person name="Gao Z."/>
            <person name="Pan H."/>
            <person name="Jian J."/>
            <person name="Tian Y."/>
            <person name="Yue Z."/>
            <person name="Xu Y."/>
        </authorList>
    </citation>
    <scope>NUCLEOTIDE SEQUENCE [LARGE SCALE GENOMIC DNA]</scope>
    <source>
        <strain evidence="6">cv. Dabenzi</strain>
    </source>
</reference>
<dbReference type="EMBL" id="PGOL01000105">
    <property type="protein sequence ID" value="PKI77042.1"/>
    <property type="molecule type" value="Genomic_DNA"/>
</dbReference>
<dbReference type="Proteomes" id="UP000197138">
    <property type="component" value="Unassembled WGS sequence"/>
</dbReference>
<dbReference type="PANTHER" id="PTHR31623:SF79">
    <property type="entry name" value="SALUTARIDINOL 7-O-ACETYLTRANSFERASE"/>
    <property type="match status" value="1"/>
</dbReference>
<sequence>MKVEVVSTETIWTSRPTPEQLRNFKLSLLDQLATPLFIPIVPFYSVEDFGTDCGTAPLLPHTPPGSIPDRSAMQRLMPLDPYNVPITRNFPSQRFRSMFSTVGVLAIGACISHKVADGATLSSCLNMWSAIETSNGRGGISLAPHLDSTMLFPPIDINLKMPRRVMADEKMMTMRFVFEGKRLALPRSQVGVPSSTRVEAVTTLLRKSAMVTS</sequence>
<evidence type="ECO:0000313" key="4">
    <source>
        <dbReference type="EMBL" id="OWM76182.1"/>
    </source>
</evidence>
<dbReference type="EMBL" id="MTKT01003224">
    <property type="protein sequence ID" value="OWM76182.1"/>
    <property type="molecule type" value="Genomic_DNA"/>
</dbReference>
<dbReference type="AlphaFoldDB" id="A0A218WW25"/>
<dbReference type="STRING" id="22663.A0A218WW25"/>
<protein>
    <submittedName>
        <fullName evidence="4">Uncharacterized protein</fullName>
    </submittedName>
</protein>
<reference evidence="5 7" key="3">
    <citation type="submission" date="2017-11" db="EMBL/GenBank/DDBJ databases">
        <title>De-novo sequencing of pomegranate (Punica granatum L.) genome.</title>
        <authorList>
            <person name="Akparov Z."/>
            <person name="Amiraslanov A."/>
            <person name="Hajiyeva S."/>
            <person name="Abbasov M."/>
            <person name="Kaur K."/>
            <person name="Hamwieh A."/>
            <person name="Solovyev V."/>
            <person name="Salamov A."/>
            <person name="Braich B."/>
            <person name="Kosarev P."/>
            <person name="Mahmoud A."/>
            <person name="Hajiyev E."/>
            <person name="Babayeva S."/>
            <person name="Izzatullayeva V."/>
            <person name="Mammadov A."/>
            <person name="Mammadov A."/>
            <person name="Sharifova S."/>
            <person name="Ojaghi J."/>
            <person name="Eynullazada K."/>
            <person name="Bayramov B."/>
            <person name="Abdulazimova A."/>
            <person name="Shahmuradov I."/>
        </authorList>
    </citation>
    <scope>NUCLEOTIDE SEQUENCE [LARGE SCALE GENOMIC DNA]</scope>
    <source>
        <strain evidence="5">AG2017</strain>
        <strain evidence="7">cv. AG2017</strain>
        <tissue evidence="5">Leaf</tissue>
    </source>
</reference>
<gene>
    <name evidence="4" type="ORF">CDL15_Pgr009828</name>
    <name evidence="5" type="ORF">CRG98_002545</name>
</gene>
<evidence type="ECO:0000256" key="1">
    <source>
        <dbReference type="ARBA" id="ARBA00009861"/>
    </source>
</evidence>
<evidence type="ECO:0000313" key="6">
    <source>
        <dbReference type="Proteomes" id="UP000197138"/>
    </source>
</evidence>
<keyword evidence="7" id="KW-1185">Reference proteome</keyword>
<organism evidence="4 6">
    <name type="scientific">Punica granatum</name>
    <name type="common">Pomegranate</name>
    <dbReference type="NCBI Taxonomy" id="22663"/>
    <lineage>
        <taxon>Eukaryota</taxon>
        <taxon>Viridiplantae</taxon>
        <taxon>Streptophyta</taxon>
        <taxon>Embryophyta</taxon>
        <taxon>Tracheophyta</taxon>
        <taxon>Spermatophyta</taxon>
        <taxon>Magnoliopsida</taxon>
        <taxon>eudicotyledons</taxon>
        <taxon>Gunneridae</taxon>
        <taxon>Pentapetalae</taxon>
        <taxon>rosids</taxon>
        <taxon>malvids</taxon>
        <taxon>Myrtales</taxon>
        <taxon>Lythraceae</taxon>
        <taxon>Punica</taxon>
    </lineage>
</organism>
<accession>A0A218WW25</accession>
<reference evidence="4" key="2">
    <citation type="submission" date="2017-06" db="EMBL/GenBank/DDBJ databases">
        <title>The pomegranate genome and the genomics of punicalagin biosynthesis.</title>
        <authorList>
            <person name="Xu C."/>
        </authorList>
    </citation>
    <scope>NUCLEOTIDE SEQUENCE [LARGE SCALE GENOMIC DNA]</scope>
    <source>
        <tissue evidence="4">Fresh leaf</tissue>
    </source>
</reference>
<dbReference type="Proteomes" id="UP000233551">
    <property type="component" value="Unassembled WGS sequence"/>
</dbReference>
<dbReference type="InterPro" id="IPR023213">
    <property type="entry name" value="CAT-like_dom_sf"/>
</dbReference>
<comment type="similarity">
    <text evidence="1">Belongs to the plant acyltransferase family.</text>
</comment>
<evidence type="ECO:0000256" key="2">
    <source>
        <dbReference type="ARBA" id="ARBA00022679"/>
    </source>
</evidence>
<keyword evidence="3" id="KW-0012">Acyltransferase</keyword>
<keyword evidence="2" id="KW-0808">Transferase</keyword>
<dbReference type="Gene3D" id="3.30.559.10">
    <property type="entry name" value="Chloramphenicol acetyltransferase-like domain"/>
    <property type="match status" value="2"/>
</dbReference>
<dbReference type="GeneID" id="116212275"/>